<dbReference type="AlphaFoldDB" id="A0A074XYS0"/>
<evidence type="ECO:0000256" key="5">
    <source>
        <dbReference type="RuleBase" id="RU000461"/>
    </source>
</evidence>
<proteinExistence type="inferred from homology"/>
<dbReference type="PANTHER" id="PTHR24305:SF227">
    <property type="entry name" value="P450, PUTATIVE (EUROFUNG)-RELATED"/>
    <property type="match status" value="1"/>
</dbReference>
<dbReference type="SUPFAM" id="SSF48264">
    <property type="entry name" value="Cytochrome P450"/>
    <property type="match status" value="1"/>
</dbReference>
<dbReference type="GO" id="GO:0016705">
    <property type="term" value="F:oxidoreductase activity, acting on paired donors, with incorporation or reduction of molecular oxygen"/>
    <property type="evidence" value="ECO:0007669"/>
    <property type="project" value="InterPro"/>
</dbReference>
<dbReference type="InterPro" id="IPR001128">
    <property type="entry name" value="Cyt_P450"/>
</dbReference>
<dbReference type="InterPro" id="IPR017972">
    <property type="entry name" value="Cyt_P450_CS"/>
</dbReference>
<evidence type="ECO:0000313" key="6">
    <source>
        <dbReference type="EMBL" id="KEQ88789.1"/>
    </source>
</evidence>
<name>A0A074XYS0_AURPU</name>
<keyword evidence="5" id="KW-0560">Oxidoreductase</keyword>
<dbReference type="InterPro" id="IPR050121">
    <property type="entry name" value="Cytochrome_P450_monoxygenase"/>
</dbReference>
<dbReference type="GO" id="GO:0020037">
    <property type="term" value="F:heme binding"/>
    <property type="evidence" value="ECO:0007669"/>
    <property type="project" value="InterPro"/>
</dbReference>
<comment type="similarity">
    <text evidence="5">Belongs to the cytochrome P450 family.</text>
</comment>
<sequence>MVVLKKRALLLAAVALSFSVKSLDPEYLLHGSVWQTTTAIFFSMLAVRFSWSCLLYPLCLSPLRHLPHPKQTSLLLGQFSRIIKEPTGYPHREWMEEIENDGLIYYRGLFNMERVMVTTPKALSEAVTLKSYDLIKPPTLTKGLARILGYGILLTEGQEHKNQRKNLTPAFSYRHVKDLYPVFWEQSRDMILGIDKDIESKPTTKDENEKQENSSEVNVDGWTSRATLDIIGVATIGKSFGAIEDDQSELYRTYQTLFKQDWQTRMIGLLNFFLPFWFLRALPIPRNVKVEKARVYLSKICFEMLAEKRSKIAAAKEKDKSDETAGGIDILSVAMQSGGFTDGQIVDQLLTFLAAGHETTATAMTWAVYVLGKHSDVQQKLRDELRASPLPDIRDTGAKVTAEQIEQLSYLHAVVNEVLRFYCPIPMTIRIAEKDVVLAGHLIPEGTTVLTPLIAANHNSAMWSEDPKVFNPERWMGPGRANTGGAESNYSNMTFSHGPRGCIGASFAKAEFACLLAAWVLGFETTLVDPDMETDVTGGIIRRIKGGLRVKVVQTKS</sequence>
<dbReference type="PRINTS" id="PR00463">
    <property type="entry name" value="EP450I"/>
</dbReference>
<dbReference type="EMBL" id="KL584975">
    <property type="protein sequence ID" value="KEQ88789.1"/>
    <property type="molecule type" value="Genomic_DNA"/>
</dbReference>
<dbReference type="GO" id="GO:0004497">
    <property type="term" value="F:monooxygenase activity"/>
    <property type="evidence" value="ECO:0007669"/>
    <property type="project" value="UniProtKB-KW"/>
</dbReference>
<dbReference type="Proteomes" id="UP000030706">
    <property type="component" value="Unassembled WGS sequence"/>
</dbReference>
<feature type="binding site" description="axial binding residue" evidence="4">
    <location>
        <position position="502"/>
    </location>
    <ligand>
        <name>heme</name>
        <dbReference type="ChEBI" id="CHEBI:30413"/>
    </ligand>
    <ligandPart>
        <name>Fe</name>
        <dbReference type="ChEBI" id="CHEBI:18248"/>
    </ligandPart>
</feature>
<dbReference type="Gene3D" id="1.10.630.10">
    <property type="entry name" value="Cytochrome P450"/>
    <property type="match status" value="1"/>
</dbReference>
<keyword evidence="2 4" id="KW-0479">Metal-binding</keyword>
<dbReference type="FunFam" id="1.10.630.10:FF:000051">
    <property type="entry name" value="Cytochrome P450 monooxygenase (Fum15)"/>
    <property type="match status" value="1"/>
</dbReference>
<dbReference type="RefSeq" id="XP_029764976.1">
    <property type="nucleotide sequence ID" value="XM_029902467.1"/>
</dbReference>
<gene>
    <name evidence="6" type="ORF">M438DRAFT_311431</name>
</gene>
<organism evidence="6 7">
    <name type="scientific">Aureobasidium pullulans EXF-150</name>
    <dbReference type="NCBI Taxonomy" id="1043002"/>
    <lineage>
        <taxon>Eukaryota</taxon>
        <taxon>Fungi</taxon>
        <taxon>Dikarya</taxon>
        <taxon>Ascomycota</taxon>
        <taxon>Pezizomycotina</taxon>
        <taxon>Dothideomycetes</taxon>
        <taxon>Dothideomycetidae</taxon>
        <taxon>Dothideales</taxon>
        <taxon>Saccotheciaceae</taxon>
        <taxon>Aureobasidium</taxon>
    </lineage>
</organism>
<evidence type="ECO:0000256" key="2">
    <source>
        <dbReference type="ARBA" id="ARBA00022723"/>
    </source>
</evidence>
<evidence type="ECO:0000313" key="7">
    <source>
        <dbReference type="Proteomes" id="UP000030706"/>
    </source>
</evidence>
<evidence type="ECO:0000256" key="1">
    <source>
        <dbReference type="ARBA" id="ARBA00001971"/>
    </source>
</evidence>
<reference evidence="6 7" key="1">
    <citation type="journal article" date="2014" name="BMC Genomics">
        <title>Genome sequencing of four Aureobasidium pullulans varieties: biotechnological potential, stress tolerance, and description of new species.</title>
        <authorList>
            <person name="Gostin Ar C."/>
            <person name="Ohm R.A."/>
            <person name="Kogej T."/>
            <person name="Sonjak S."/>
            <person name="Turk M."/>
            <person name="Zajc J."/>
            <person name="Zalar P."/>
            <person name="Grube M."/>
            <person name="Sun H."/>
            <person name="Han J."/>
            <person name="Sharma A."/>
            <person name="Chiniquy J."/>
            <person name="Ngan C.Y."/>
            <person name="Lipzen A."/>
            <person name="Barry K."/>
            <person name="Grigoriev I.V."/>
            <person name="Gunde-Cimerman N."/>
        </authorList>
    </citation>
    <scope>NUCLEOTIDE SEQUENCE [LARGE SCALE GENOMIC DNA]</scope>
    <source>
        <strain evidence="6 7">EXF-150</strain>
    </source>
</reference>
<dbReference type="PRINTS" id="PR00385">
    <property type="entry name" value="P450"/>
</dbReference>
<dbReference type="CDD" id="cd11069">
    <property type="entry name" value="CYP_FUM15-like"/>
    <property type="match status" value="1"/>
</dbReference>
<dbReference type="HOGENOM" id="CLU_001570_5_11_1"/>
<dbReference type="Pfam" id="PF00067">
    <property type="entry name" value="p450"/>
    <property type="match status" value="1"/>
</dbReference>
<accession>A0A074XYS0</accession>
<keyword evidence="3 4" id="KW-0408">Iron</keyword>
<protein>
    <submittedName>
        <fullName evidence="6">Cytochrome P450 monooxygenase</fullName>
    </submittedName>
</protein>
<dbReference type="OrthoDB" id="1470350at2759"/>
<dbReference type="STRING" id="1043002.A0A074XYS0"/>
<dbReference type="GeneID" id="40744773"/>
<dbReference type="GO" id="GO:0005506">
    <property type="term" value="F:iron ion binding"/>
    <property type="evidence" value="ECO:0007669"/>
    <property type="project" value="InterPro"/>
</dbReference>
<comment type="cofactor">
    <cofactor evidence="1 4">
        <name>heme</name>
        <dbReference type="ChEBI" id="CHEBI:30413"/>
    </cofactor>
</comment>
<dbReference type="PANTHER" id="PTHR24305">
    <property type="entry name" value="CYTOCHROME P450"/>
    <property type="match status" value="1"/>
</dbReference>
<keyword evidence="7" id="KW-1185">Reference proteome</keyword>
<keyword evidence="5 6" id="KW-0503">Monooxygenase</keyword>
<dbReference type="InterPro" id="IPR002401">
    <property type="entry name" value="Cyt_P450_E_grp-I"/>
</dbReference>
<dbReference type="InterPro" id="IPR036396">
    <property type="entry name" value="Cyt_P450_sf"/>
</dbReference>
<evidence type="ECO:0000256" key="4">
    <source>
        <dbReference type="PIRSR" id="PIRSR602401-1"/>
    </source>
</evidence>
<keyword evidence="4 5" id="KW-0349">Heme</keyword>
<dbReference type="PROSITE" id="PS00086">
    <property type="entry name" value="CYTOCHROME_P450"/>
    <property type="match status" value="1"/>
</dbReference>
<evidence type="ECO:0000256" key="3">
    <source>
        <dbReference type="ARBA" id="ARBA00023004"/>
    </source>
</evidence>